<feature type="domain" description="DNA mismatch repair protein S5" evidence="8">
    <location>
        <begin position="209"/>
        <end position="327"/>
    </location>
</feature>
<accession>H2CGN9</accession>
<evidence type="ECO:0000259" key="7">
    <source>
        <dbReference type="SMART" id="SM00853"/>
    </source>
</evidence>
<dbReference type="InterPro" id="IPR013507">
    <property type="entry name" value="DNA_mismatch_S5_2-like"/>
</dbReference>
<dbReference type="Gene3D" id="3.30.230.10">
    <property type="match status" value="1"/>
</dbReference>
<dbReference type="InterPro" id="IPR020667">
    <property type="entry name" value="DNA_mismatch_repair_MutL"/>
</dbReference>
<feature type="domain" description="MutL C-terminal dimerisation" evidence="7">
    <location>
        <begin position="436"/>
        <end position="576"/>
    </location>
</feature>
<dbReference type="InterPro" id="IPR014762">
    <property type="entry name" value="DNA_mismatch_repair_CS"/>
</dbReference>
<dbReference type="PROSITE" id="PS00058">
    <property type="entry name" value="DNA_MISMATCH_REPAIR_1"/>
    <property type="match status" value="1"/>
</dbReference>
<dbReference type="SUPFAM" id="SSF118116">
    <property type="entry name" value="DNA mismatch repair protein MutL"/>
    <property type="match status" value="1"/>
</dbReference>
<dbReference type="SUPFAM" id="SSF55874">
    <property type="entry name" value="ATPase domain of HSP90 chaperone/DNA topoisomerase II/histidine kinase"/>
    <property type="match status" value="1"/>
</dbReference>
<dbReference type="GO" id="GO:0005524">
    <property type="term" value="F:ATP binding"/>
    <property type="evidence" value="ECO:0007669"/>
    <property type="project" value="InterPro"/>
</dbReference>
<dbReference type="Gene3D" id="3.30.565.10">
    <property type="entry name" value="Histidine kinase-like ATPase, C-terminal domain"/>
    <property type="match status" value="1"/>
</dbReference>
<dbReference type="InterPro" id="IPR002099">
    <property type="entry name" value="MutL/Mlh/PMS"/>
</dbReference>
<keyword evidence="10" id="KW-1185">Reference proteome</keyword>
<keyword evidence="3 5" id="KW-0227">DNA damage</keyword>
<evidence type="ECO:0000313" key="10">
    <source>
        <dbReference type="Proteomes" id="UP000005737"/>
    </source>
</evidence>
<dbReference type="Gene3D" id="3.30.1370.100">
    <property type="entry name" value="MutL, C-terminal domain, regulatory subdomain"/>
    <property type="match status" value="1"/>
</dbReference>
<dbReference type="SUPFAM" id="SSF54211">
    <property type="entry name" value="Ribosomal protein S5 domain 2-like"/>
    <property type="match status" value="1"/>
</dbReference>
<dbReference type="HAMAP" id="MF_00149">
    <property type="entry name" value="DNA_mis_repair"/>
    <property type="match status" value="1"/>
</dbReference>
<evidence type="ECO:0000259" key="8">
    <source>
        <dbReference type="SMART" id="SM01340"/>
    </source>
</evidence>
<evidence type="ECO:0000256" key="1">
    <source>
        <dbReference type="ARBA" id="ARBA00006082"/>
    </source>
</evidence>
<feature type="compositionally biased region" description="Basic and acidic residues" evidence="6">
    <location>
        <begin position="338"/>
        <end position="347"/>
    </location>
</feature>
<keyword evidence="4 5" id="KW-0234">DNA repair</keyword>
<evidence type="ECO:0000313" key="9">
    <source>
        <dbReference type="EMBL" id="EHQ07956.1"/>
    </source>
</evidence>
<dbReference type="CDD" id="cd16926">
    <property type="entry name" value="HATPase_MutL-MLH-PMS-like"/>
    <property type="match status" value="1"/>
</dbReference>
<dbReference type="Gene3D" id="3.30.1540.20">
    <property type="entry name" value="MutL, C-terminal domain, dimerisation subdomain"/>
    <property type="match status" value="1"/>
</dbReference>
<dbReference type="InterPro" id="IPR037198">
    <property type="entry name" value="MutL_C_sf"/>
</dbReference>
<proteinExistence type="inferred from homology"/>
<comment type="function">
    <text evidence="5">This protein is involved in the repair of mismatches in DNA. It is required for dam-dependent methyl-directed DNA mismatch repair. May act as a 'molecular matchmaker', a protein that promotes the formation of a stable complex between two or more DNA-binding proteins in an ATP-dependent manner without itself being part of a final effector complex.</text>
</comment>
<dbReference type="Pfam" id="PF01119">
    <property type="entry name" value="DNA_mis_repair"/>
    <property type="match status" value="1"/>
</dbReference>
<evidence type="ECO:0000256" key="5">
    <source>
        <dbReference type="HAMAP-Rule" id="MF_00149"/>
    </source>
</evidence>
<organism evidence="9 10">
    <name type="scientific">Leptonema illini DSM 21528</name>
    <dbReference type="NCBI Taxonomy" id="929563"/>
    <lineage>
        <taxon>Bacteria</taxon>
        <taxon>Pseudomonadati</taxon>
        <taxon>Spirochaetota</taxon>
        <taxon>Spirochaetia</taxon>
        <taxon>Leptospirales</taxon>
        <taxon>Leptospiraceae</taxon>
        <taxon>Leptonema</taxon>
    </lineage>
</organism>
<comment type="similarity">
    <text evidence="1 5">Belongs to the DNA mismatch repair MutL/HexB family.</text>
</comment>
<evidence type="ECO:0000256" key="6">
    <source>
        <dbReference type="SAM" id="MobiDB-lite"/>
    </source>
</evidence>
<dbReference type="InterPro" id="IPR020568">
    <property type="entry name" value="Ribosomal_Su5_D2-typ_SF"/>
</dbReference>
<dbReference type="GO" id="GO:0016887">
    <property type="term" value="F:ATP hydrolysis activity"/>
    <property type="evidence" value="ECO:0007669"/>
    <property type="project" value="InterPro"/>
</dbReference>
<dbReference type="NCBIfam" id="TIGR00585">
    <property type="entry name" value="mutl"/>
    <property type="match status" value="1"/>
</dbReference>
<name>H2CGN9_9LEPT</name>
<reference evidence="9 10" key="1">
    <citation type="submission" date="2011-10" db="EMBL/GenBank/DDBJ databases">
        <title>The Improved High-Quality Draft genome of Leptonema illini DSM 21528.</title>
        <authorList>
            <consortium name="US DOE Joint Genome Institute (JGI-PGF)"/>
            <person name="Lucas S."/>
            <person name="Copeland A."/>
            <person name="Lapidus A."/>
            <person name="Glavina del Rio T."/>
            <person name="Dalin E."/>
            <person name="Tice H."/>
            <person name="Bruce D."/>
            <person name="Goodwin L."/>
            <person name="Pitluck S."/>
            <person name="Peters L."/>
            <person name="Mikhailova N."/>
            <person name="Held B."/>
            <person name="Kyrpides N."/>
            <person name="Mavromatis K."/>
            <person name="Ivanova N."/>
            <person name="Markowitz V."/>
            <person name="Cheng J.-F."/>
            <person name="Hugenholtz P."/>
            <person name="Woyke T."/>
            <person name="Wu D."/>
            <person name="Gronow S."/>
            <person name="Wellnitz S."/>
            <person name="Brambilla E.-M."/>
            <person name="Klenk H.-P."/>
            <person name="Eisen J.A."/>
        </authorList>
    </citation>
    <scope>NUCLEOTIDE SEQUENCE [LARGE SCALE GENOMIC DNA]</scope>
    <source>
        <strain evidence="9 10">DSM 21528</strain>
    </source>
</reference>
<dbReference type="GO" id="GO:0140664">
    <property type="term" value="F:ATP-dependent DNA damage sensor activity"/>
    <property type="evidence" value="ECO:0007669"/>
    <property type="project" value="InterPro"/>
</dbReference>
<dbReference type="PANTHER" id="PTHR10073:SF12">
    <property type="entry name" value="DNA MISMATCH REPAIR PROTEIN MLH1"/>
    <property type="match status" value="1"/>
</dbReference>
<evidence type="ECO:0000256" key="4">
    <source>
        <dbReference type="ARBA" id="ARBA00023204"/>
    </source>
</evidence>
<gene>
    <name evidence="5" type="primary">mutL</name>
    <name evidence="9" type="ORF">Lepil_3296</name>
</gene>
<evidence type="ECO:0000256" key="3">
    <source>
        <dbReference type="ARBA" id="ARBA00022763"/>
    </source>
</evidence>
<dbReference type="InterPro" id="IPR038973">
    <property type="entry name" value="MutL/Mlh/Pms-like"/>
</dbReference>
<dbReference type="SMART" id="SM00853">
    <property type="entry name" value="MutL_C"/>
    <property type="match status" value="1"/>
</dbReference>
<protein>
    <recommendedName>
        <fullName evidence="2 5">DNA mismatch repair protein MutL</fullName>
    </recommendedName>
</protein>
<dbReference type="Proteomes" id="UP000005737">
    <property type="component" value="Unassembled WGS sequence"/>
</dbReference>
<dbReference type="STRING" id="183.GCA_002009735_00404"/>
<feature type="region of interest" description="Disordered" evidence="6">
    <location>
        <begin position="338"/>
        <end position="383"/>
    </location>
</feature>
<dbReference type="AlphaFoldDB" id="H2CGN9"/>
<dbReference type="GO" id="GO:0006298">
    <property type="term" value="P:mismatch repair"/>
    <property type="evidence" value="ECO:0007669"/>
    <property type="project" value="UniProtKB-UniRule"/>
</dbReference>
<dbReference type="InterPro" id="IPR036890">
    <property type="entry name" value="HATPase_C_sf"/>
</dbReference>
<dbReference type="SMART" id="SM01340">
    <property type="entry name" value="DNA_mis_repair"/>
    <property type="match status" value="1"/>
</dbReference>
<dbReference type="InterPro" id="IPR042120">
    <property type="entry name" value="MutL_C_dimsub"/>
</dbReference>
<dbReference type="Pfam" id="PF13589">
    <property type="entry name" value="HATPase_c_3"/>
    <property type="match status" value="1"/>
</dbReference>
<evidence type="ECO:0000256" key="2">
    <source>
        <dbReference type="ARBA" id="ARBA00021975"/>
    </source>
</evidence>
<dbReference type="GO" id="GO:0030983">
    <property type="term" value="F:mismatched DNA binding"/>
    <property type="evidence" value="ECO:0007669"/>
    <property type="project" value="InterPro"/>
</dbReference>
<dbReference type="InterPro" id="IPR014721">
    <property type="entry name" value="Ribsml_uS5_D2-typ_fold_subgr"/>
</dbReference>
<dbReference type="GO" id="GO:0032300">
    <property type="term" value="C:mismatch repair complex"/>
    <property type="evidence" value="ECO:0007669"/>
    <property type="project" value="InterPro"/>
</dbReference>
<feature type="compositionally biased region" description="Polar residues" evidence="6">
    <location>
        <begin position="350"/>
        <end position="380"/>
    </location>
</feature>
<dbReference type="InterPro" id="IPR042121">
    <property type="entry name" value="MutL_C_regsub"/>
</dbReference>
<dbReference type="HOGENOM" id="CLU_004131_4_2_12"/>
<dbReference type="InterPro" id="IPR014790">
    <property type="entry name" value="MutL_C"/>
</dbReference>
<dbReference type="PANTHER" id="PTHR10073">
    <property type="entry name" value="DNA MISMATCH REPAIR PROTEIN MLH, PMS, MUTL"/>
    <property type="match status" value="1"/>
</dbReference>
<dbReference type="FunFam" id="3.30.565.10:FF:000003">
    <property type="entry name" value="DNA mismatch repair endonuclease MutL"/>
    <property type="match status" value="1"/>
</dbReference>
<dbReference type="CDD" id="cd00782">
    <property type="entry name" value="MutL_Trans"/>
    <property type="match status" value="1"/>
</dbReference>
<dbReference type="Pfam" id="PF08676">
    <property type="entry name" value="MutL_C"/>
    <property type="match status" value="1"/>
</dbReference>
<sequence length="630" mass="70364">MAGIRKLPSVLVDRIAAGEVVERPASVVKELVENSIDAGATHVIVETQAGGMQSILIRDNGSGIPFDELPLAVERHATSKIESLDDLEHILSYGFRGEALAAISSVSYLEIRSTHAGADTGGLLRARGGTIEEHRIDAPTEGTGIHVQELFYTTPARRKFLKSERSEDTAIHKELLRLAFAAPELHLEYYRDGKPIFNLPSDNDLRSRIATVYGPDFAARLLYVEERRDALVLTGFIGDDRSYRSQADRQFTTVNRRPVEIRHLPFFVRKAYGELIPEGGKPIFFLNLEVDSTRLDVNVHPTKKEVRLTDEALLHGLIMAACQRALFPDTPLPFLRGKSDDESRYVTDEPGSQGSSPFLSADSSGGFPSSYQPGSPSQADRTAAFREQLREGASPAPLLYPVDELLSAGMSVREERAYPVRPPETTAKRSFVPIRHFGVIFGTYILAEGENEFYLIDQHTAHERINFEKKRRELEARRFQRQILLHPIALDYDAQEAEQILSQQERLLQAGFVLEELGPGQLVLREAPDFLEPGEEKELVEHAIERLSGGEDLVRVYDEYAAMKACKASVKKNDILSPEIISGILRQLGECEQPSRCPHGRPTVLRFTRAELDRLFLRTGFGKQIDASSE</sequence>
<dbReference type="EMBL" id="JH597773">
    <property type="protein sequence ID" value="EHQ07956.1"/>
    <property type="molecule type" value="Genomic_DNA"/>
</dbReference>